<keyword evidence="3 6" id="KW-0713">Self-incompatibility</keyword>
<dbReference type="Proteomes" id="UP000447434">
    <property type="component" value="Chromosome 13"/>
</dbReference>
<dbReference type="EMBL" id="WOCE01000013">
    <property type="protein sequence ID" value="KAE9601053.1"/>
    <property type="molecule type" value="Genomic_DNA"/>
</dbReference>
<name>A0A6A4PHL7_LUPAL</name>
<proteinExistence type="inferred from homology"/>
<evidence type="ECO:0000256" key="2">
    <source>
        <dbReference type="ARBA" id="ARBA00005581"/>
    </source>
</evidence>
<evidence type="ECO:0000313" key="8">
    <source>
        <dbReference type="Proteomes" id="UP000447434"/>
    </source>
</evidence>
<keyword evidence="5" id="KW-0732">Signal</keyword>
<keyword evidence="4 6" id="KW-0964">Secreted</keyword>
<dbReference type="AlphaFoldDB" id="A0A6A4PHL7"/>
<dbReference type="GO" id="GO:0060320">
    <property type="term" value="P:rejection of self pollen"/>
    <property type="evidence" value="ECO:0007669"/>
    <property type="project" value="UniProtKB-KW"/>
</dbReference>
<comment type="caution">
    <text evidence="7">The sequence shown here is derived from an EMBL/GenBank/DDBJ whole genome shotgun (WGS) entry which is preliminary data.</text>
</comment>
<organism evidence="7 8">
    <name type="scientific">Lupinus albus</name>
    <name type="common">White lupine</name>
    <name type="synonym">Lupinus termis</name>
    <dbReference type="NCBI Taxonomy" id="3870"/>
    <lineage>
        <taxon>Eukaryota</taxon>
        <taxon>Viridiplantae</taxon>
        <taxon>Streptophyta</taxon>
        <taxon>Embryophyta</taxon>
        <taxon>Tracheophyta</taxon>
        <taxon>Spermatophyta</taxon>
        <taxon>Magnoliopsida</taxon>
        <taxon>eudicotyledons</taxon>
        <taxon>Gunneridae</taxon>
        <taxon>Pentapetalae</taxon>
        <taxon>rosids</taxon>
        <taxon>fabids</taxon>
        <taxon>Fabales</taxon>
        <taxon>Fabaceae</taxon>
        <taxon>Papilionoideae</taxon>
        <taxon>50 kb inversion clade</taxon>
        <taxon>genistoids sensu lato</taxon>
        <taxon>core genistoids</taxon>
        <taxon>Genisteae</taxon>
        <taxon>Lupinus</taxon>
    </lineage>
</organism>
<dbReference type="Pfam" id="PF05938">
    <property type="entry name" value="Self-incomp_S1"/>
    <property type="match status" value="1"/>
</dbReference>
<dbReference type="InterPro" id="IPR010264">
    <property type="entry name" value="Self-incomp_S1"/>
</dbReference>
<evidence type="ECO:0000256" key="1">
    <source>
        <dbReference type="ARBA" id="ARBA00004613"/>
    </source>
</evidence>
<evidence type="ECO:0000256" key="4">
    <source>
        <dbReference type="ARBA" id="ARBA00022525"/>
    </source>
</evidence>
<accession>A0A6A4PHL7</accession>
<evidence type="ECO:0000256" key="3">
    <source>
        <dbReference type="ARBA" id="ARBA00022471"/>
    </source>
</evidence>
<sequence length="169" mass="19886">MKLLFSIMSLLSMNKSVLLFSLVTLFVTLQMMFGVVCGDFFPSKTRVTITNKLIEPLTIHCKDKHNDDGIYTLRLGESHGFQFFPNPILRRSLWFCSFQWTKAFHHFDIYDQRRDKCEYHECFWEIMKPGVPCEIRYNYHLPICLPWNDNHNNAALEALKDSEVNNTLG</sequence>
<comment type="similarity">
    <text evidence="2 6">Belongs to the plant self-incompatibility (S1) protein family.</text>
</comment>
<gene>
    <name evidence="7" type="ORF">Lalb_Chr13g0293681</name>
</gene>
<evidence type="ECO:0000313" key="7">
    <source>
        <dbReference type="EMBL" id="KAE9601053.1"/>
    </source>
</evidence>
<comment type="subcellular location">
    <subcellularLocation>
        <location evidence="1 6">Secreted</location>
    </subcellularLocation>
</comment>
<reference evidence="8" key="1">
    <citation type="journal article" date="2020" name="Nat. Commun.">
        <title>Genome sequence of the cluster root forming white lupin.</title>
        <authorList>
            <person name="Hufnagel B."/>
            <person name="Marques A."/>
            <person name="Soriano A."/>
            <person name="Marques L."/>
            <person name="Divol F."/>
            <person name="Doumas P."/>
            <person name="Sallet E."/>
            <person name="Mancinotti D."/>
            <person name="Carrere S."/>
            <person name="Marande W."/>
            <person name="Arribat S."/>
            <person name="Keller J."/>
            <person name="Huneau C."/>
            <person name="Blein T."/>
            <person name="Aime D."/>
            <person name="Laguerre M."/>
            <person name="Taylor J."/>
            <person name="Schubert V."/>
            <person name="Nelson M."/>
            <person name="Geu-Flores F."/>
            <person name="Crespi M."/>
            <person name="Gallardo-Guerrero K."/>
            <person name="Delaux P.-M."/>
            <person name="Salse J."/>
            <person name="Berges H."/>
            <person name="Guyot R."/>
            <person name="Gouzy J."/>
            <person name="Peret B."/>
        </authorList>
    </citation>
    <scope>NUCLEOTIDE SEQUENCE [LARGE SCALE GENOMIC DNA]</scope>
    <source>
        <strain evidence="8">cv. Amiga</strain>
    </source>
</reference>
<dbReference type="GO" id="GO:0005576">
    <property type="term" value="C:extracellular region"/>
    <property type="evidence" value="ECO:0007669"/>
    <property type="project" value="UniProtKB-SubCell"/>
</dbReference>
<keyword evidence="8" id="KW-1185">Reference proteome</keyword>
<protein>
    <recommendedName>
        <fullName evidence="6">S-protein homolog</fullName>
    </recommendedName>
</protein>
<dbReference type="PANTHER" id="PTHR31232">
    <property type="match status" value="1"/>
</dbReference>
<evidence type="ECO:0000256" key="6">
    <source>
        <dbReference type="RuleBase" id="RU367044"/>
    </source>
</evidence>
<evidence type="ECO:0000256" key="5">
    <source>
        <dbReference type="ARBA" id="ARBA00022729"/>
    </source>
</evidence>
<dbReference type="PANTHER" id="PTHR31232:SF43">
    <property type="entry name" value="S-PROTEIN HOMOLOG 29-RELATED"/>
    <property type="match status" value="1"/>
</dbReference>